<evidence type="ECO:0000313" key="9">
    <source>
        <dbReference type="Proteomes" id="UP001589890"/>
    </source>
</evidence>
<keyword evidence="5" id="KW-0067">ATP-binding</keyword>
<feature type="coiled-coil region" evidence="6">
    <location>
        <begin position="466"/>
        <end position="496"/>
    </location>
</feature>
<name>A0ABV6QF42_9ACTN</name>
<protein>
    <submittedName>
        <fullName evidence="8">AAA domain-containing protein</fullName>
    </submittedName>
</protein>
<dbReference type="PROSITE" id="PS50035">
    <property type="entry name" value="PLD"/>
    <property type="match status" value="1"/>
</dbReference>
<feature type="coiled-coil region" evidence="6">
    <location>
        <begin position="322"/>
        <end position="369"/>
    </location>
</feature>
<dbReference type="InterPro" id="IPR003593">
    <property type="entry name" value="AAA+_ATPase"/>
</dbReference>
<dbReference type="SMART" id="SM00382">
    <property type="entry name" value="AAA"/>
    <property type="match status" value="1"/>
</dbReference>
<dbReference type="InterPro" id="IPR001736">
    <property type="entry name" value="PLipase_D/transphosphatidylase"/>
</dbReference>
<dbReference type="PANTHER" id="PTHR43788:SF8">
    <property type="entry name" value="DNA-BINDING PROTEIN SMUBP-2"/>
    <property type="match status" value="1"/>
</dbReference>
<evidence type="ECO:0000256" key="1">
    <source>
        <dbReference type="ARBA" id="ARBA00007913"/>
    </source>
</evidence>
<keyword evidence="9" id="KW-1185">Reference proteome</keyword>
<feature type="domain" description="PLD phosphodiesterase" evidence="7">
    <location>
        <begin position="981"/>
        <end position="1008"/>
    </location>
</feature>
<keyword evidence="4" id="KW-0347">Helicase</keyword>
<dbReference type="InterPro" id="IPR050534">
    <property type="entry name" value="Coronavir_polyprotein_1ab"/>
</dbReference>
<keyword evidence="2" id="KW-0547">Nucleotide-binding</keyword>
<proteinExistence type="inferred from homology"/>
<dbReference type="InterPro" id="IPR025202">
    <property type="entry name" value="PLD-like_dom"/>
</dbReference>
<dbReference type="PANTHER" id="PTHR43788">
    <property type="entry name" value="DNA2/NAM7 HELICASE FAMILY MEMBER"/>
    <property type="match status" value="1"/>
</dbReference>
<evidence type="ECO:0000256" key="5">
    <source>
        <dbReference type="ARBA" id="ARBA00022840"/>
    </source>
</evidence>
<sequence length="1087" mass="118885">MGWSDEVTTALDEWIALEGGTSRRPSWRRIGRAVRTAVGGEYLVDIRGSELGPDQLDDLKLAGPERATIDSGHAVMEASQSGATLTIRVAEFADPEDPHLWLLQQPTTFLIEALRDGLAKLGDAPLTAMLADGKVLGRPAPAAAQPGLLPAQVETYRACLGSGLFLVWGPPGTGKTMVLKRAIVDLLAEGKRILLVSGTNIAVDNALLGVLREGGHSGGEVVRVGPPQLREVAADAAVSLPLLVRERLTATEAKRQAISDELVAIQEREDRLAALEKQLAGFDVTRYIGARRLLARHGDDLTGLNAAVLNAEAAYRNRTGDVETAAREVEQARQQLDEVADSRLMWIQVQELRAQADQVEVAANKAEAAALIADQERGDLQHRLAELEGLSGISKWRARKEVAATAERVRVAAEMQSTLAAKALAARDVANRRSRVLLDQVEAIVTGIPFSREVIQDREDRARAAAPELQRLIRSKEEALNDLRRAVVRHKEAQEADEIVRSESAAGRPALHAQAESLRRRVKVDRPRSAELQVQYQAVQEEFERLARDAEGEIIATARLVATTLARSRTNKHVLNGTYDVVLVDEVGAATLPEVLLAISRASSTAVLLGDFLQLGAVLPKDIKYSDRPELVTWLQRDVFEHCGITSPAKAMANASCITLTAQNRFGRTVMDLANSIAYDGALEAGPLVPERDVASDPEIVLIDTDGLGELAVPTRTGAGKGWWPAGALLARALIELHEEDGEATGVVTPYRDQAIATLEALRDVERTGDPLAEVGTAHRFQGREFPIVVFDLVEGSDGKALWMAQAGRGPGTNGWKQDGLRLFNVAITRVQTRLYLLGSRQRIAEAVPGTVFAELKHRINRTVPGTALVMPRTIADSERLGPFGSRLRDVLGRHVEITDIDDERVFFDTFIEAIRTARASLWIWAPWVAKRVSQLLPHLAEAAARGVRIVVFVRDPSDPTQRAAVELVTELRAAVHVAVLVHLMHQKIIVVDEQTVMLGSLNALSQSRTREIMVTIRGAHFARKVLEHQHATVFANPPDCPRCGLADVDLRRRRNYVWYWRCFNPTCPGGTGRQAWNQDVVFPRKA</sequence>
<feature type="coiled-coil region" evidence="6">
    <location>
        <begin position="248"/>
        <end position="278"/>
    </location>
</feature>
<organism evidence="8 9">
    <name type="scientific">Kribbella deserti</name>
    <dbReference type="NCBI Taxonomy" id="1926257"/>
    <lineage>
        <taxon>Bacteria</taxon>
        <taxon>Bacillati</taxon>
        <taxon>Actinomycetota</taxon>
        <taxon>Actinomycetes</taxon>
        <taxon>Propionibacteriales</taxon>
        <taxon>Kribbellaceae</taxon>
        <taxon>Kribbella</taxon>
    </lineage>
</organism>
<evidence type="ECO:0000256" key="6">
    <source>
        <dbReference type="SAM" id="Coils"/>
    </source>
</evidence>
<dbReference type="Gene3D" id="3.30.870.10">
    <property type="entry name" value="Endonuclease Chain A"/>
    <property type="match status" value="1"/>
</dbReference>
<dbReference type="SUPFAM" id="SSF56024">
    <property type="entry name" value="Phospholipase D/nuclease"/>
    <property type="match status" value="1"/>
</dbReference>
<keyword evidence="6" id="KW-0175">Coiled coil</keyword>
<dbReference type="Pfam" id="PF13087">
    <property type="entry name" value="AAA_12"/>
    <property type="match status" value="1"/>
</dbReference>
<dbReference type="InterPro" id="IPR041679">
    <property type="entry name" value="DNA2/NAM7-like_C"/>
</dbReference>
<accession>A0ABV6QF42</accession>
<evidence type="ECO:0000259" key="7">
    <source>
        <dbReference type="PROSITE" id="PS50035"/>
    </source>
</evidence>
<dbReference type="InterPro" id="IPR041677">
    <property type="entry name" value="DNA2/NAM7_AAA_11"/>
</dbReference>
<dbReference type="Gene3D" id="3.40.50.300">
    <property type="entry name" value="P-loop containing nucleotide triphosphate hydrolases"/>
    <property type="match status" value="3"/>
</dbReference>
<evidence type="ECO:0000256" key="4">
    <source>
        <dbReference type="ARBA" id="ARBA00022806"/>
    </source>
</evidence>
<dbReference type="Pfam" id="PF13086">
    <property type="entry name" value="AAA_11"/>
    <property type="match status" value="2"/>
</dbReference>
<dbReference type="EMBL" id="JBHLTC010000005">
    <property type="protein sequence ID" value="MFC0623259.1"/>
    <property type="molecule type" value="Genomic_DNA"/>
</dbReference>
<comment type="similarity">
    <text evidence="1">Belongs to the DNA2/NAM7 helicase family.</text>
</comment>
<dbReference type="InterPro" id="IPR027417">
    <property type="entry name" value="P-loop_NTPase"/>
</dbReference>
<evidence type="ECO:0000313" key="8">
    <source>
        <dbReference type="EMBL" id="MFC0623259.1"/>
    </source>
</evidence>
<dbReference type="RefSeq" id="WP_380043958.1">
    <property type="nucleotide sequence ID" value="NZ_JBHLTC010000005.1"/>
</dbReference>
<evidence type="ECO:0000256" key="3">
    <source>
        <dbReference type="ARBA" id="ARBA00022801"/>
    </source>
</evidence>
<evidence type="ECO:0000256" key="2">
    <source>
        <dbReference type="ARBA" id="ARBA00022741"/>
    </source>
</evidence>
<dbReference type="Pfam" id="PF13091">
    <property type="entry name" value="PLDc_2"/>
    <property type="match status" value="1"/>
</dbReference>
<dbReference type="Proteomes" id="UP001589890">
    <property type="component" value="Unassembled WGS sequence"/>
</dbReference>
<gene>
    <name evidence="8" type="ORF">ACFFGN_04250</name>
</gene>
<keyword evidence="3" id="KW-0378">Hydrolase</keyword>
<comment type="caution">
    <text evidence="8">The sequence shown here is derived from an EMBL/GenBank/DDBJ whole genome shotgun (WGS) entry which is preliminary data.</text>
</comment>
<dbReference type="SUPFAM" id="SSF52540">
    <property type="entry name" value="P-loop containing nucleoside triphosphate hydrolases"/>
    <property type="match status" value="1"/>
</dbReference>
<reference evidence="8 9" key="1">
    <citation type="submission" date="2024-09" db="EMBL/GenBank/DDBJ databases">
        <authorList>
            <person name="Sun Q."/>
            <person name="Mori K."/>
        </authorList>
    </citation>
    <scope>NUCLEOTIDE SEQUENCE [LARGE SCALE GENOMIC DNA]</scope>
    <source>
        <strain evidence="8 9">CGMCC 1.15906</strain>
    </source>
</reference>